<organism evidence="2 3">
    <name type="scientific">Smittium culicis</name>
    <dbReference type="NCBI Taxonomy" id="133412"/>
    <lineage>
        <taxon>Eukaryota</taxon>
        <taxon>Fungi</taxon>
        <taxon>Fungi incertae sedis</taxon>
        <taxon>Zoopagomycota</taxon>
        <taxon>Kickxellomycotina</taxon>
        <taxon>Harpellomycetes</taxon>
        <taxon>Harpellales</taxon>
        <taxon>Legeriomycetaceae</taxon>
        <taxon>Smittium</taxon>
    </lineage>
</organism>
<evidence type="ECO:0000313" key="2">
    <source>
        <dbReference type="EMBL" id="OMJ14613.1"/>
    </source>
</evidence>
<dbReference type="STRING" id="133412.A0A1R1XJ57"/>
<dbReference type="OrthoDB" id="3341476at2759"/>
<dbReference type="PANTHER" id="PTHR37984">
    <property type="entry name" value="PROTEIN CBG26694"/>
    <property type="match status" value="1"/>
</dbReference>
<protein>
    <submittedName>
        <fullName evidence="2">Retrovirus-related Pol polyprotein from transposon</fullName>
    </submittedName>
</protein>
<dbReference type="InterPro" id="IPR036397">
    <property type="entry name" value="RNaseH_sf"/>
</dbReference>
<dbReference type="FunFam" id="3.30.420.10:FF:000032">
    <property type="entry name" value="Retrovirus-related Pol polyprotein from transposon 297-like Protein"/>
    <property type="match status" value="1"/>
</dbReference>
<dbReference type="GO" id="GO:0004519">
    <property type="term" value="F:endonuclease activity"/>
    <property type="evidence" value="ECO:0007669"/>
    <property type="project" value="UniProtKB-KW"/>
</dbReference>
<dbReference type="InterPro" id="IPR021109">
    <property type="entry name" value="Peptidase_aspartic_dom_sf"/>
</dbReference>
<dbReference type="Gene3D" id="3.30.70.270">
    <property type="match status" value="1"/>
</dbReference>
<dbReference type="PANTHER" id="PTHR37984:SF15">
    <property type="entry name" value="INTEGRASE CATALYTIC DOMAIN-CONTAINING PROTEIN"/>
    <property type="match status" value="1"/>
</dbReference>
<comment type="caution">
    <text evidence="2">The sequence shown here is derived from an EMBL/GenBank/DDBJ whole genome shotgun (WGS) entry which is preliminary data.</text>
</comment>
<accession>A0A1R1XJ57</accession>
<dbReference type="InterPro" id="IPR043502">
    <property type="entry name" value="DNA/RNA_pol_sf"/>
</dbReference>
<dbReference type="EMBL" id="LSSN01002991">
    <property type="protein sequence ID" value="OMJ14613.1"/>
    <property type="molecule type" value="Genomic_DNA"/>
</dbReference>
<dbReference type="GO" id="GO:0005634">
    <property type="term" value="C:nucleus"/>
    <property type="evidence" value="ECO:0007669"/>
    <property type="project" value="UniProtKB-ARBA"/>
</dbReference>
<gene>
    <name evidence="2" type="ORF">AYI70_g7772</name>
</gene>
<dbReference type="InterPro" id="IPR041588">
    <property type="entry name" value="Integrase_H2C2"/>
</dbReference>
<sequence>MGNNTSSTTTDKITTAKICFENVEFNTSFRIMDSQPCDIILGANFIVATNAAYDPIRMTITFKQKSKTATYSMMPSGLNATEWAPLILAAGAIDCLPNDDSEISAILREVASLFDPKPSIIKTDFPHQLRLTTDQPTHARIRRYSPEESRVLKEHVKELYQSGYARPSSSPYSANPLIVPKADGSPRVVINFRPLNKLTIRDEYPLPRIDVILNQLYESKGFKLNSKKCLFAVPKVDILGFTVSENGQEIALEKIKAVKCFPKPTSVTTVRRFLGMTSFCRTFINNFTELAAPLYKLLEKETEFEWTNDSLKNEDPRGRIARWNSALQAYDYTVKHIKGLDNGLTDALSRDFLDEEGDVREMNIITRSQGPPKRTIRRMGKLDVLASDTDEFDYSDNDGISDENSNILDDNNQSQNENFENVVDMPQTQQIQNSSTLPTKETLFRHQNLDEKTNIIISTIQDSSNSNNHSISQAKSYQIIDKLLYNVSNPLNPRVYAPKSLIKAIIYQHHDTPLMSHLGHKRTLDKIKQKFFWPKMSRDVFGYIQACRLCQLTKHSTLKAPGELQPIIVSEPFEMVSIDHCGPFTETSKGNKYVLVITDMLTRWVDAIAVPNTAAETTISVLENRLVAIHGSPQKILSDNGSGFKSHLMETFCKVYGIKQVFASPYHPETNGMTERFNRTLKAMIKAYSTVEQSEWDQHLNIHLYAYRTAKHEVLGLSPFETLFGRKPRFPAEALKPTNPNLPLNVIAYEQLLQTRLDPIRKTVRHNNIMSKRQMEARYNRKHRLVEYEIGSLALVKRQQKDALHHNIGLNTVYIGPYKVIRKIGRVSYLLQQTDDDGYTTKITAHINRMKPFRVLDDIQQMGEEDNVTI</sequence>
<dbReference type="Gene3D" id="1.10.340.70">
    <property type="match status" value="1"/>
</dbReference>
<dbReference type="Proteomes" id="UP000187283">
    <property type="component" value="Unassembled WGS sequence"/>
</dbReference>
<dbReference type="Pfam" id="PF17921">
    <property type="entry name" value="Integrase_H2C2"/>
    <property type="match status" value="1"/>
</dbReference>
<dbReference type="InterPro" id="IPR001584">
    <property type="entry name" value="Integrase_cat-core"/>
</dbReference>
<evidence type="ECO:0000313" key="3">
    <source>
        <dbReference type="Proteomes" id="UP000187283"/>
    </source>
</evidence>
<dbReference type="Gene3D" id="3.10.10.10">
    <property type="entry name" value="HIV Type 1 Reverse Transcriptase, subunit A, domain 1"/>
    <property type="match status" value="1"/>
</dbReference>
<dbReference type="Pfam" id="PF00665">
    <property type="entry name" value="rve"/>
    <property type="match status" value="1"/>
</dbReference>
<dbReference type="Gene3D" id="2.40.70.10">
    <property type="entry name" value="Acid Proteases"/>
    <property type="match status" value="1"/>
</dbReference>
<dbReference type="GO" id="GO:0015074">
    <property type="term" value="P:DNA integration"/>
    <property type="evidence" value="ECO:0007669"/>
    <property type="project" value="InterPro"/>
</dbReference>
<dbReference type="SUPFAM" id="SSF56672">
    <property type="entry name" value="DNA/RNA polymerases"/>
    <property type="match status" value="1"/>
</dbReference>
<dbReference type="PROSITE" id="PS50994">
    <property type="entry name" value="INTEGRASE"/>
    <property type="match status" value="1"/>
</dbReference>
<dbReference type="InterPro" id="IPR012337">
    <property type="entry name" value="RNaseH-like_sf"/>
</dbReference>
<reference evidence="2 3" key="1">
    <citation type="submission" date="2017-01" db="EMBL/GenBank/DDBJ databases">
        <authorList>
            <person name="Mah S.A."/>
            <person name="Swanson W.J."/>
            <person name="Moy G.W."/>
            <person name="Vacquier V.D."/>
        </authorList>
    </citation>
    <scope>NUCLEOTIDE SEQUENCE [LARGE SCALE GENOMIC DNA]</scope>
    <source>
        <strain evidence="2 3">GSMNP</strain>
    </source>
</reference>
<dbReference type="Gene3D" id="3.30.420.10">
    <property type="entry name" value="Ribonuclease H-like superfamily/Ribonuclease H"/>
    <property type="match status" value="1"/>
</dbReference>
<dbReference type="GO" id="GO:0016779">
    <property type="term" value="F:nucleotidyltransferase activity"/>
    <property type="evidence" value="ECO:0007669"/>
    <property type="project" value="UniProtKB-KW"/>
</dbReference>
<evidence type="ECO:0000259" key="1">
    <source>
        <dbReference type="PROSITE" id="PS50994"/>
    </source>
</evidence>
<dbReference type="GO" id="GO:0003676">
    <property type="term" value="F:nucleic acid binding"/>
    <property type="evidence" value="ECO:0007669"/>
    <property type="project" value="InterPro"/>
</dbReference>
<dbReference type="InterPro" id="IPR050951">
    <property type="entry name" value="Retrovirus_Pol_polyprotein"/>
</dbReference>
<name>A0A1R1XJ57_9FUNG</name>
<dbReference type="SUPFAM" id="SSF53098">
    <property type="entry name" value="Ribonuclease H-like"/>
    <property type="match status" value="1"/>
</dbReference>
<dbReference type="InterPro" id="IPR043128">
    <property type="entry name" value="Rev_trsase/Diguanyl_cyclase"/>
</dbReference>
<dbReference type="FunFam" id="1.10.340.70:FF:000001">
    <property type="entry name" value="Retrovirus-related Pol polyprotein from transposon gypsy-like Protein"/>
    <property type="match status" value="1"/>
</dbReference>
<keyword evidence="3" id="KW-1185">Reference proteome</keyword>
<feature type="domain" description="Integrase catalytic" evidence="1">
    <location>
        <begin position="568"/>
        <end position="727"/>
    </location>
</feature>
<proteinExistence type="predicted"/>
<dbReference type="AlphaFoldDB" id="A0A1R1XJ57"/>